<dbReference type="Proteomes" id="UP000030643">
    <property type="component" value="Unassembled WGS sequence"/>
</dbReference>
<dbReference type="AlphaFoldDB" id="A0A069CSK8"/>
<dbReference type="InterPro" id="IPR036390">
    <property type="entry name" value="WH_DNA-bd_sf"/>
</dbReference>
<dbReference type="RefSeq" id="WP_027698492.1">
    <property type="nucleotide sequence ID" value="NZ_DF820485.1"/>
</dbReference>
<evidence type="ECO:0000256" key="1">
    <source>
        <dbReference type="ARBA" id="ARBA00023015"/>
    </source>
</evidence>
<proteinExistence type="predicted"/>
<dbReference type="GO" id="GO:0003677">
    <property type="term" value="F:DNA binding"/>
    <property type="evidence" value="ECO:0007669"/>
    <property type="project" value="UniProtKB-KW"/>
</dbReference>
<dbReference type="InterPro" id="IPR036388">
    <property type="entry name" value="WH-like_DNA-bd_sf"/>
</dbReference>
<dbReference type="PROSITE" id="PS50987">
    <property type="entry name" value="HTH_ARSR_2"/>
    <property type="match status" value="1"/>
</dbReference>
<dbReference type="PANTHER" id="PTHR43132">
    <property type="entry name" value="ARSENICAL RESISTANCE OPERON REPRESSOR ARSR-RELATED"/>
    <property type="match status" value="1"/>
</dbReference>
<accession>A0A069CSK8</accession>
<dbReference type="EMBL" id="DF820485">
    <property type="protein sequence ID" value="GAK30377.1"/>
    <property type="molecule type" value="Genomic_DNA"/>
</dbReference>
<keyword evidence="1" id="KW-0805">Transcription regulation</keyword>
<evidence type="ECO:0000256" key="3">
    <source>
        <dbReference type="ARBA" id="ARBA00023163"/>
    </source>
</evidence>
<dbReference type="Gene3D" id="1.10.10.10">
    <property type="entry name" value="Winged helix-like DNA-binding domain superfamily/Winged helix DNA-binding domain"/>
    <property type="match status" value="1"/>
</dbReference>
<name>A0A069CSK8_WEIOS</name>
<keyword evidence="2" id="KW-0238">DNA-binding</keyword>
<sequence>MDKNEKLVINKAENVLKVLSSSTRMNILLLLEQKPMTVNELVEQLKISQPAVSKQLRLLREYQIVSFNKQGKESLYGLEDLHILNVINSTMEHAKHVLAKEDCNLAAK</sequence>
<dbReference type="GO" id="GO:0003700">
    <property type="term" value="F:DNA-binding transcription factor activity"/>
    <property type="evidence" value="ECO:0007669"/>
    <property type="project" value="InterPro"/>
</dbReference>
<reference evidence="6" key="1">
    <citation type="journal article" date="2014" name="Genome Announc.">
        <title>Draft genome sequence of Weissella oryzae SG25T, isolated from fermented rice grains.</title>
        <authorList>
            <person name="Tanizawa Y."/>
            <person name="Fujisawa T."/>
            <person name="Mochizuki T."/>
            <person name="Kaminuma E."/>
            <person name="Suzuki Y."/>
            <person name="Nakamura Y."/>
            <person name="Tohno M."/>
        </authorList>
    </citation>
    <scope>NUCLEOTIDE SEQUENCE [LARGE SCALE GENOMIC DNA]</scope>
    <source>
        <strain evidence="6">DSM 25784 / JCM 18191 / LMG 30913 / SG25</strain>
    </source>
</reference>
<dbReference type="Pfam" id="PF01022">
    <property type="entry name" value="HTH_5"/>
    <property type="match status" value="1"/>
</dbReference>
<dbReference type="InterPro" id="IPR011991">
    <property type="entry name" value="ArsR-like_HTH"/>
</dbReference>
<dbReference type="SUPFAM" id="SSF46785">
    <property type="entry name" value="Winged helix' DNA-binding domain"/>
    <property type="match status" value="1"/>
</dbReference>
<dbReference type="STRING" id="1329250.WOSG25_021740"/>
<dbReference type="NCBIfam" id="NF033788">
    <property type="entry name" value="HTH_metalloreg"/>
    <property type="match status" value="1"/>
</dbReference>
<dbReference type="PANTHER" id="PTHR43132:SF2">
    <property type="entry name" value="ARSENICAL RESISTANCE OPERON REPRESSOR ARSR-RELATED"/>
    <property type="match status" value="1"/>
</dbReference>
<dbReference type="OrthoDB" id="9794330at2"/>
<dbReference type="PRINTS" id="PR00778">
    <property type="entry name" value="HTHARSR"/>
</dbReference>
<evidence type="ECO:0000313" key="6">
    <source>
        <dbReference type="Proteomes" id="UP000030643"/>
    </source>
</evidence>
<dbReference type="InterPro" id="IPR051011">
    <property type="entry name" value="Metal_resp_trans_reg"/>
</dbReference>
<keyword evidence="3" id="KW-0804">Transcription</keyword>
<dbReference type="eggNOG" id="COG0640">
    <property type="taxonomic scope" value="Bacteria"/>
</dbReference>
<feature type="domain" description="HTH arsR-type" evidence="4">
    <location>
        <begin position="4"/>
        <end position="98"/>
    </location>
</feature>
<protein>
    <recommendedName>
        <fullName evidence="4">HTH arsR-type domain-containing protein</fullName>
    </recommendedName>
</protein>
<organism evidence="5 6">
    <name type="scientific">Weissella oryzae (strain DSM 25784 / JCM 18191 / LMG 30913 / SG25)</name>
    <dbReference type="NCBI Taxonomy" id="1329250"/>
    <lineage>
        <taxon>Bacteria</taxon>
        <taxon>Bacillati</taxon>
        <taxon>Bacillota</taxon>
        <taxon>Bacilli</taxon>
        <taxon>Lactobacillales</taxon>
        <taxon>Lactobacillaceae</taxon>
        <taxon>Weissella</taxon>
    </lineage>
</organism>
<keyword evidence="6" id="KW-1185">Reference proteome</keyword>
<gene>
    <name evidence="5" type="ORF">WOSG25_021740</name>
</gene>
<dbReference type="CDD" id="cd00090">
    <property type="entry name" value="HTH_ARSR"/>
    <property type="match status" value="1"/>
</dbReference>
<dbReference type="SMART" id="SM00418">
    <property type="entry name" value="HTH_ARSR"/>
    <property type="match status" value="1"/>
</dbReference>
<evidence type="ECO:0000256" key="2">
    <source>
        <dbReference type="ARBA" id="ARBA00023125"/>
    </source>
</evidence>
<evidence type="ECO:0000313" key="5">
    <source>
        <dbReference type="EMBL" id="GAK30377.1"/>
    </source>
</evidence>
<dbReference type="InterPro" id="IPR001845">
    <property type="entry name" value="HTH_ArsR_DNA-bd_dom"/>
</dbReference>
<evidence type="ECO:0000259" key="4">
    <source>
        <dbReference type="PROSITE" id="PS50987"/>
    </source>
</evidence>